<organism evidence="1">
    <name type="scientific">freshwater metagenome</name>
    <dbReference type="NCBI Taxonomy" id="449393"/>
    <lineage>
        <taxon>unclassified sequences</taxon>
        <taxon>metagenomes</taxon>
        <taxon>ecological metagenomes</taxon>
    </lineage>
</organism>
<dbReference type="AlphaFoldDB" id="A0A6J6EAK8"/>
<dbReference type="InterPro" id="IPR036676">
    <property type="entry name" value="PurM-like_C_sf"/>
</dbReference>
<dbReference type="SUPFAM" id="SSF56042">
    <property type="entry name" value="PurM C-terminal domain-like"/>
    <property type="match status" value="1"/>
</dbReference>
<accession>A0A6J6EAK8</accession>
<reference evidence="1" key="1">
    <citation type="submission" date="2020-05" db="EMBL/GenBank/DDBJ databases">
        <authorList>
            <person name="Chiriac C."/>
            <person name="Salcher M."/>
            <person name="Ghai R."/>
            <person name="Kavagutti S V."/>
        </authorList>
    </citation>
    <scope>NUCLEOTIDE SEQUENCE</scope>
</reference>
<dbReference type="EMBL" id="CAEZTT010000026">
    <property type="protein sequence ID" value="CAB4572375.1"/>
    <property type="molecule type" value="Genomic_DNA"/>
</dbReference>
<sequence>MLLVVAADEVSSVKSALTKIGRDAWLVGEVVARSHQVSDAAPKGGVGGSVKLVNSFN</sequence>
<protein>
    <submittedName>
        <fullName evidence="1">Unannotated protein</fullName>
    </submittedName>
</protein>
<name>A0A6J6EAK8_9ZZZZ</name>
<gene>
    <name evidence="1" type="ORF">UFOPK1726_00361</name>
</gene>
<proteinExistence type="predicted"/>
<evidence type="ECO:0000313" key="1">
    <source>
        <dbReference type="EMBL" id="CAB4572375.1"/>
    </source>
</evidence>